<keyword evidence="2" id="KW-1185">Reference proteome</keyword>
<dbReference type="AlphaFoldDB" id="A0AAV0YE72"/>
<gene>
    <name evidence="1" type="ORF">MEUPH1_LOCUS30991</name>
</gene>
<dbReference type="EMBL" id="CARXXK010001855">
    <property type="protein sequence ID" value="CAI6377781.1"/>
    <property type="molecule type" value="Genomic_DNA"/>
</dbReference>
<accession>A0AAV0YE72</accession>
<organism evidence="1 2">
    <name type="scientific">Macrosiphum euphorbiae</name>
    <name type="common">potato aphid</name>
    <dbReference type="NCBI Taxonomy" id="13131"/>
    <lineage>
        <taxon>Eukaryota</taxon>
        <taxon>Metazoa</taxon>
        <taxon>Ecdysozoa</taxon>
        <taxon>Arthropoda</taxon>
        <taxon>Hexapoda</taxon>
        <taxon>Insecta</taxon>
        <taxon>Pterygota</taxon>
        <taxon>Neoptera</taxon>
        <taxon>Paraneoptera</taxon>
        <taxon>Hemiptera</taxon>
        <taxon>Sternorrhyncha</taxon>
        <taxon>Aphidomorpha</taxon>
        <taxon>Aphidoidea</taxon>
        <taxon>Aphididae</taxon>
        <taxon>Macrosiphini</taxon>
        <taxon>Macrosiphum</taxon>
    </lineage>
</organism>
<evidence type="ECO:0000313" key="2">
    <source>
        <dbReference type="Proteomes" id="UP001160148"/>
    </source>
</evidence>
<feature type="non-terminal residue" evidence="1">
    <location>
        <position position="234"/>
    </location>
</feature>
<protein>
    <submittedName>
        <fullName evidence="1">Uncharacterized protein</fullName>
    </submittedName>
</protein>
<dbReference type="PANTHER" id="PTHR33053">
    <property type="entry name" value="PROTEIN, PUTATIVE-RELATED"/>
    <property type="match status" value="1"/>
</dbReference>
<dbReference type="PANTHER" id="PTHR33053:SF26">
    <property type="entry name" value="TRANSPOSASE DOMAIN-CONTAINING PROTEIN"/>
    <property type="match status" value="1"/>
</dbReference>
<name>A0AAV0YE72_9HEMI</name>
<dbReference type="Proteomes" id="UP001160148">
    <property type="component" value="Unassembled WGS sequence"/>
</dbReference>
<proteinExistence type="predicted"/>
<reference evidence="1 2" key="1">
    <citation type="submission" date="2023-01" db="EMBL/GenBank/DDBJ databases">
        <authorList>
            <person name="Whitehead M."/>
        </authorList>
    </citation>
    <scope>NUCLEOTIDE SEQUENCE [LARGE SCALE GENOMIC DNA]</scope>
</reference>
<evidence type="ECO:0000313" key="1">
    <source>
        <dbReference type="EMBL" id="CAI6377781.1"/>
    </source>
</evidence>
<comment type="caution">
    <text evidence="1">The sequence shown here is derived from an EMBL/GenBank/DDBJ whole genome shotgun (WGS) entry which is preliminary data.</text>
</comment>
<sequence length="234" mass="26577">MIKSYRTKRRKIQNDFLLLNCSYDSDISLINNNSHKVINQPLEIINLIEPLSSSICSSDKISLQSHAPVINDILSDSLLFEDINKFVEPNKNLENMSETFTDTQTCNEDNKPLNIKLKNWALECNDPHSTLNKLLYILNKEDDPSLFQTLPLDSRTLLNSGCSKTTNIINIHPGTYYHFGLSEGITRHLLKFKHNDEVKVIIGVDGLPLSKSSGSQFWPILAYIHPHSNNVFPV</sequence>